<reference evidence="1" key="1">
    <citation type="journal article" date="2014" name="Front. Microbiol.">
        <title>High frequency of phylogenetically diverse reductive dehalogenase-homologous genes in deep subseafloor sedimentary metagenomes.</title>
        <authorList>
            <person name="Kawai M."/>
            <person name="Futagami T."/>
            <person name="Toyoda A."/>
            <person name="Takaki Y."/>
            <person name="Nishi S."/>
            <person name="Hori S."/>
            <person name="Arai W."/>
            <person name="Tsubouchi T."/>
            <person name="Morono Y."/>
            <person name="Uchiyama I."/>
            <person name="Ito T."/>
            <person name="Fujiyama A."/>
            <person name="Inagaki F."/>
            <person name="Takami H."/>
        </authorList>
    </citation>
    <scope>NUCLEOTIDE SEQUENCE</scope>
    <source>
        <strain evidence="1">Expedition CK06-06</strain>
    </source>
</reference>
<feature type="non-terminal residue" evidence="1">
    <location>
        <position position="79"/>
    </location>
</feature>
<dbReference type="EMBL" id="BARV01035478">
    <property type="protein sequence ID" value="GAI57362.1"/>
    <property type="molecule type" value="Genomic_DNA"/>
</dbReference>
<protein>
    <submittedName>
        <fullName evidence="1">Uncharacterized protein</fullName>
    </submittedName>
</protein>
<organism evidence="1">
    <name type="scientific">marine sediment metagenome</name>
    <dbReference type="NCBI Taxonomy" id="412755"/>
    <lineage>
        <taxon>unclassified sequences</taxon>
        <taxon>metagenomes</taxon>
        <taxon>ecological metagenomes</taxon>
    </lineage>
</organism>
<sequence>MLEHLKKALPHLIQVKKHYKHALSRAYYASMHEDIDWAIKDVRDLITALDAGVGFGLVFHGRVAFKTSRSQAAARKRSS</sequence>
<accession>X1PM64</accession>
<name>X1PM64_9ZZZZ</name>
<gene>
    <name evidence="1" type="ORF">S06H3_55358</name>
</gene>
<evidence type="ECO:0000313" key="1">
    <source>
        <dbReference type="EMBL" id="GAI57362.1"/>
    </source>
</evidence>
<dbReference type="AlphaFoldDB" id="X1PM64"/>
<proteinExistence type="predicted"/>
<comment type="caution">
    <text evidence="1">The sequence shown here is derived from an EMBL/GenBank/DDBJ whole genome shotgun (WGS) entry which is preliminary data.</text>
</comment>